<protein>
    <submittedName>
        <fullName evidence="1">Uncharacterized protein</fullName>
    </submittedName>
</protein>
<dbReference type="Proteomes" id="UP001210925">
    <property type="component" value="Unassembled WGS sequence"/>
</dbReference>
<sequence>MLSLIFATTVIAATLDFKADYSTAIEGKLVAGADAIVKYDLYRAKCDHAHEDGFDTWGVYLNYAFNDDFSNTVTTAIARSPTGTLEYYTPSIPLKKGKLAIWVFCSSEMDTTYDSNYGKNWIFNVE</sequence>
<dbReference type="InterPro" id="IPR046181">
    <property type="entry name" value="DUF6209"/>
</dbReference>
<evidence type="ECO:0000313" key="1">
    <source>
        <dbReference type="EMBL" id="KAJ3261218.1"/>
    </source>
</evidence>
<dbReference type="Pfam" id="PF19714">
    <property type="entry name" value="DUF6209"/>
    <property type="match status" value="1"/>
</dbReference>
<reference evidence="1" key="1">
    <citation type="submission" date="2020-05" db="EMBL/GenBank/DDBJ databases">
        <title>Phylogenomic resolution of chytrid fungi.</title>
        <authorList>
            <person name="Stajich J.E."/>
            <person name="Amses K."/>
            <person name="Simmons R."/>
            <person name="Seto K."/>
            <person name="Myers J."/>
            <person name="Bonds A."/>
            <person name="Quandt C.A."/>
            <person name="Barry K."/>
            <person name="Liu P."/>
            <person name="Grigoriev I."/>
            <person name="Longcore J.E."/>
            <person name="James T.Y."/>
        </authorList>
    </citation>
    <scope>NUCLEOTIDE SEQUENCE</scope>
    <source>
        <strain evidence="1">PLAUS21</strain>
    </source>
</reference>
<evidence type="ECO:0000313" key="2">
    <source>
        <dbReference type="Proteomes" id="UP001210925"/>
    </source>
</evidence>
<keyword evidence="2" id="KW-1185">Reference proteome</keyword>
<comment type="caution">
    <text evidence="1">The sequence shown here is derived from an EMBL/GenBank/DDBJ whole genome shotgun (WGS) entry which is preliminary data.</text>
</comment>
<name>A0AAD5UND2_9FUNG</name>
<proteinExistence type="predicted"/>
<dbReference type="AlphaFoldDB" id="A0AAD5UND2"/>
<organism evidence="1 2">
    <name type="scientific">Boothiomyces macroporosus</name>
    <dbReference type="NCBI Taxonomy" id="261099"/>
    <lineage>
        <taxon>Eukaryota</taxon>
        <taxon>Fungi</taxon>
        <taxon>Fungi incertae sedis</taxon>
        <taxon>Chytridiomycota</taxon>
        <taxon>Chytridiomycota incertae sedis</taxon>
        <taxon>Chytridiomycetes</taxon>
        <taxon>Rhizophydiales</taxon>
        <taxon>Terramycetaceae</taxon>
        <taxon>Boothiomyces</taxon>
    </lineage>
</organism>
<dbReference type="EMBL" id="JADGKB010000007">
    <property type="protein sequence ID" value="KAJ3261218.1"/>
    <property type="molecule type" value="Genomic_DNA"/>
</dbReference>
<gene>
    <name evidence="1" type="ORF">HK103_006527</name>
</gene>
<accession>A0AAD5UND2</accession>